<evidence type="ECO:0000256" key="1">
    <source>
        <dbReference type="ARBA" id="ARBA00004496"/>
    </source>
</evidence>
<evidence type="ECO:0000256" key="4">
    <source>
        <dbReference type="ARBA" id="ARBA00022491"/>
    </source>
</evidence>
<sequence length="295" mass="33449">MASEDDLTRQVDELSAMVAIYSSDWCVVDEYQRIYCLSVTEEEWKITLQVHLPETYPSQSSPEFQIHTPWLRDEERVILESGLLSICRENEGECVLHLLAEKVQQHLQERDDSKSGSEVESSLETWISLDGNGSDSDTPSGAPSVPEAEIEIPEILHGEPFTDRKSTFQGHIAFPVMSVKQVKMVLRKLYENRKIANATHNIMAYRIELPSTGAFLQDCDDDGETAAAARVLHLLQIVDARNVVVIVSRWFGGILLHLDRFKHISNAARNMLELTGFIENKQDKVKKKTVKSKRK</sequence>
<reference evidence="8 9" key="1">
    <citation type="journal article" date="2017" name="PLoS Biol.">
        <title>The sea cucumber genome provides insights into morphological evolution and visceral regeneration.</title>
        <authorList>
            <person name="Zhang X."/>
            <person name="Sun L."/>
            <person name="Yuan J."/>
            <person name="Sun Y."/>
            <person name="Gao Y."/>
            <person name="Zhang L."/>
            <person name="Li S."/>
            <person name="Dai H."/>
            <person name="Hamel J.F."/>
            <person name="Liu C."/>
            <person name="Yu Y."/>
            <person name="Liu S."/>
            <person name="Lin W."/>
            <person name="Guo K."/>
            <person name="Jin S."/>
            <person name="Xu P."/>
            <person name="Storey K.B."/>
            <person name="Huan P."/>
            <person name="Zhang T."/>
            <person name="Zhou Y."/>
            <person name="Zhang J."/>
            <person name="Lin C."/>
            <person name="Li X."/>
            <person name="Xing L."/>
            <person name="Huo D."/>
            <person name="Sun M."/>
            <person name="Wang L."/>
            <person name="Mercier A."/>
            <person name="Li F."/>
            <person name="Yang H."/>
            <person name="Xiang J."/>
        </authorList>
    </citation>
    <scope>NUCLEOTIDE SEQUENCE [LARGE SCALE GENOMIC DNA]</scope>
    <source>
        <strain evidence="8">Shaxun</strain>
        <tissue evidence="8">Muscle</tissue>
    </source>
</reference>
<keyword evidence="6" id="KW-0346">Stress response</keyword>
<dbReference type="EMBL" id="MRZV01000024">
    <property type="protein sequence ID" value="PIK61799.1"/>
    <property type="molecule type" value="Genomic_DNA"/>
</dbReference>
<evidence type="ECO:0000256" key="3">
    <source>
        <dbReference type="ARBA" id="ARBA00022490"/>
    </source>
</evidence>
<dbReference type="InterPro" id="IPR006575">
    <property type="entry name" value="RWD_dom"/>
</dbReference>
<dbReference type="GO" id="GO:0005737">
    <property type="term" value="C:cytoplasm"/>
    <property type="evidence" value="ECO:0007669"/>
    <property type="project" value="UniProtKB-SubCell"/>
</dbReference>
<gene>
    <name evidence="8" type="ORF">BSL78_01254</name>
</gene>
<evidence type="ECO:0000256" key="6">
    <source>
        <dbReference type="ARBA" id="ARBA00023016"/>
    </source>
</evidence>
<feature type="domain" description="RWD" evidence="7">
    <location>
        <begin position="12"/>
        <end position="110"/>
    </location>
</feature>
<dbReference type="Pfam" id="PF01205">
    <property type="entry name" value="Impact_N"/>
    <property type="match status" value="1"/>
</dbReference>
<evidence type="ECO:0000256" key="5">
    <source>
        <dbReference type="ARBA" id="ARBA00022845"/>
    </source>
</evidence>
<comment type="similarity">
    <text evidence="2">Belongs to the IMPACT family.</text>
</comment>
<dbReference type="SMART" id="SM00591">
    <property type="entry name" value="RWD"/>
    <property type="match status" value="1"/>
</dbReference>
<dbReference type="STRING" id="307972.A0A2G8LNG4"/>
<dbReference type="InterPro" id="IPR016135">
    <property type="entry name" value="UBQ-conjugating_enzyme/RWD"/>
</dbReference>
<protein>
    <recommendedName>
        <fullName evidence="7">RWD domain-containing protein</fullName>
    </recommendedName>
</protein>
<keyword evidence="3" id="KW-0963">Cytoplasm</keyword>
<dbReference type="SUPFAM" id="SSF54495">
    <property type="entry name" value="UBC-like"/>
    <property type="match status" value="1"/>
</dbReference>
<dbReference type="PANTHER" id="PTHR16301:SF25">
    <property type="entry name" value="PROTEIN IMPACT"/>
    <property type="match status" value="1"/>
</dbReference>
<dbReference type="AlphaFoldDB" id="A0A2G8LNG4"/>
<dbReference type="Gene3D" id="3.10.110.10">
    <property type="entry name" value="Ubiquitin Conjugating Enzyme"/>
    <property type="match status" value="1"/>
</dbReference>
<evidence type="ECO:0000313" key="8">
    <source>
        <dbReference type="EMBL" id="PIK61799.1"/>
    </source>
</evidence>
<dbReference type="InterPro" id="IPR036956">
    <property type="entry name" value="Impact_N_sf"/>
</dbReference>
<organism evidence="8 9">
    <name type="scientific">Stichopus japonicus</name>
    <name type="common">Sea cucumber</name>
    <dbReference type="NCBI Taxonomy" id="307972"/>
    <lineage>
        <taxon>Eukaryota</taxon>
        <taxon>Metazoa</taxon>
        <taxon>Echinodermata</taxon>
        <taxon>Eleutherozoa</taxon>
        <taxon>Echinozoa</taxon>
        <taxon>Holothuroidea</taxon>
        <taxon>Aspidochirotacea</taxon>
        <taxon>Aspidochirotida</taxon>
        <taxon>Stichopodidae</taxon>
        <taxon>Apostichopus</taxon>
    </lineage>
</organism>
<dbReference type="GO" id="GO:0140469">
    <property type="term" value="P:GCN2-mediated signaling"/>
    <property type="evidence" value="ECO:0007669"/>
    <property type="project" value="TreeGrafter"/>
</dbReference>
<keyword evidence="4" id="KW-0678">Repressor</keyword>
<dbReference type="GO" id="GO:0006446">
    <property type="term" value="P:regulation of translational initiation"/>
    <property type="evidence" value="ECO:0007669"/>
    <property type="project" value="TreeGrafter"/>
</dbReference>
<dbReference type="InterPro" id="IPR020568">
    <property type="entry name" value="Ribosomal_Su5_D2-typ_SF"/>
</dbReference>
<dbReference type="Pfam" id="PF05773">
    <property type="entry name" value="RWD"/>
    <property type="match status" value="1"/>
</dbReference>
<evidence type="ECO:0000313" key="9">
    <source>
        <dbReference type="Proteomes" id="UP000230750"/>
    </source>
</evidence>
<evidence type="ECO:0000256" key="2">
    <source>
        <dbReference type="ARBA" id="ARBA00007665"/>
    </source>
</evidence>
<dbReference type="Proteomes" id="UP000230750">
    <property type="component" value="Unassembled WGS sequence"/>
</dbReference>
<dbReference type="InterPro" id="IPR023582">
    <property type="entry name" value="Impact"/>
</dbReference>
<dbReference type="CDD" id="cd23821">
    <property type="entry name" value="RWD_IMPACT"/>
    <property type="match status" value="1"/>
</dbReference>
<accession>A0A2G8LNG4</accession>
<dbReference type="PROSITE" id="PS50908">
    <property type="entry name" value="RWD"/>
    <property type="match status" value="1"/>
</dbReference>
<dbReference type="InterPro" id="IPR001498">
    <property type="entry name" value="Impact_N"/>
</dbReference>
<dbReference type="PANTHER" id="PTHR16301">
    <property type="entry name" value="IMPACT-RELATED"/>
    <property type="match status" value="1"/>
</dbReference>
<evidence type="ECO:0000259" key="7">
    <source>
        <dbReference type="PROSITE" id="PS50908"/>
    </source>
</evidence>
<keyword evidence="5" id="KW-0810">Translation regulation</keyword>
<name>A0A2G8LNG4_STIJA</name>
<dbReference type="SUPFAM" id="SSF54211">
    <property type="entry name" value="Ribosomal protein S5 domain 2-like"/>
    <property type="match status" value="1"/>
</dbReference>
<dbReference type="Gene3D" id="3.30.230.30">
    <property type="entry name" value="Impact, N-terminal domain"/>
    <property type="match status" value="1"/>
</dbReference>
<comment type="caution">
    <text evidence="8">The sequence shown here is derived from an EMBL/GenBank/DDBJ whole genome shotgun (WGS) entry which is preliminary data.</text>
</comment>
<comment type="subcellular location">
    <subcellularLocation>
        <location evidence="1">Cytoplasm</location>
    </subcellularLocation>
</comment>
<dbReference type="OrthoDB" id="69641at2759"/>
<proteinExistence type="inferred from homology"/>
<keyword evidence="9" id="KW-1185">Reference proteome</keyword>